<organism evidence="1 2">
    <name type="scientific">Aureimonas endophytica</name>
    <dbReference type="NCBI Taxonomy" id="2027858"/>
    <lineage>
        <taxon>Bacteria</taxon>
        <taxon>Pseudomonadati</taxon>
        <taxon>Pseudomonadota</taxon>
        <taxon>Alphaproteobacteria</taxon>
        <taxon>Hyphomicrobiales</taxon>
        <taxon>Aurantimonadaceae</taxon>
        <taxon>Aureimonas</taxon>
    </lineage>
</organism>
<dbReference type="AlphaFoldDB" id="A0A917A417"/>
<reference evidence="1" key="2">
    <citation type="submission" date="2020-09" db="EMBL/GenBank/DDBJ databases">
        <authorList>
            <person name="Sun Q."/>
            <person name="Zhou Y."/>
        </authorList>
    </citation>
    <scope>NUCLEOTIDE SEQUENCE</scope>
    <source>
        <strain evidence="1">CGMCC 1.15367</strain>
    </source>
</reference>
<name>A0A917A417_9HYPH</name>
<reference evidence="1" key="1">
    <citation type="journal article" date="2014" name="Int. J. Syst. Evol. Microbiol.">
        <title>Complete genome sequence of Corynebacterium casei LMG S-19264T (=DSM 44701T), isolated from a smear-ripened cheese.</title>
        <authorList>
            <consortium name="US DOE Joint Genome Institute (JGI-PGF)"/>
            <person name="Walter F."/>
            <person name="Albersmeier A."/>
            <person name="Kalinowski J."/>
            <person name="Ruckert C."/>
        </authorList>
    </citation>
    <scope>NUCLEOTIDE SEQUENCE</scope>
    <source>
        <strain evidence="1">CGMCC 1.15367</strain>
    </source>
</reference>
<dbReference type="RefSeq" id="WP_210318588.1">
    <property type="nucleotide sequence ID" value="NZ_BMIQ01000018.1"/>
</dbReference>
<dbReference type="EMBL" id="BMIQ01000018">
    <property type="protein sequence ID" value="GGE25337.1"/>
    <property type="molecule type" value="Genomic_DNA"/>
</dbReference>
<accession>A0A917A417</accession>
<proteinExistence type="predicted"/>
<comment type="caution">
    <text evidence="1">The sequence shown here is derived from an EMBL/GenBank/DDBJ whole genome shotgun (WGS) entry which is preliminary data.</text>
</comment>
<protein>
    <submittedName>
        <fullName evidence="1">Transducer, TlpC</fullName>
    </submittedName>
</protein>
<evidence type="ECO:0000313" key="1">
    <source>
        <dbReference type="EMBL" id="GGE25337.1"/>
    </source>
</evidence>
<dbReference type="Proteomes" id="UP000644699">
    <property type="component" value="Unassembled WGS sequence"/>
</dbReference>
<sequence>MTVMPKRLSTAFAPPPRGAVDRPVALTAPLTAWIGASETVFLEIGERLRDVHASISRVRDGITRSTELLADPEMVEMRRRLEAAIGDSQGVEELTVERTKALDILCHAIDGAASGSTALRTVFRTLDYVSLIARTQVEGMKFGQEELVPFALHVAELVTDGEKVSRYIDQRMNRLRDHLEASRAIESEARSASADARLVAGFLQLIELIERQQTSAAERRAEAHQAFTAVWKAIAGVVAGLQAHDMARQRFEHTVRNLTIFERIAAEGRFEDEGEALDPALRPAALRRIAVLETAQLADLADRYAEKMTAIRGDLGVIAGELDACGAILDRLRPRRGGSDGLATLEAEAARLSTGFRAGETLRQKLGDSLSLSVEATSSLIEMTEKLTDLEHELRIAGFNAAVRAAHIDGGDETVGYIARVIREQASLARQEADKVRGGVEIAIASTGSLSREVLPAIVSAERAIETTLTTAATLLSKTEAEGAAALDSSLGAARGLGGEVTGVQRMMETHEEGCEMMRALAAALTALAAEYPEAALPAPEAGRLDLVLFSAYTMEEERSVFAAALGSTPRPAVAESAPTAGNGDDLDDILF</sequence>
<gene>
    <name evidence="1" type="primary">tlpC</name>
    <name evidence="1" type="ORF">GCM10011390_50990</name>
</gene>
<keyword evidence="2" id="KW-1185">Reference proteome</keyword>
<evidence type="ECO:0000313" key="2">
    <source>
        <dbReference type="Proteomes" id="UP000644699"/>
    </source>
</evidence>